<evidence type="ECO:0000256" key="1">
    <source>
        <dbReference type="SAM" id="SignalP"/>
    </source>
</evidence>
<accession>A0A1V0UX91</accession>
<proteinExistence type="predicted"/>
<dbReference type="RefSeq" id="WP_083041141.1">
    <property type="nucleotide sequence ID" value="NZ_CP020557.1"/>
</dbReference>
<dbReference type="EMBL" id="CP020557">
    <property type="protein sequence ID" value="ARF69721.1"/>
    <property type="molecule type" value="Genomic_DNA"/>
</dbReference>
<evidence type="ECO:0000313" key="2">
    <source>
        <dbReference type="EMBL" id="ARF69545.1"/>
    </source>
</evidence>
<keyword evidence="1" id="KW-0732">Signal</keyword>
<evidence type="ECO:0000313" key="3">
    <source>
        <dbReference type="EMBL" id="ARF69721.1"/>
    </source>
</evidence>
<reference evidence="3 4" key="1">
    <citation type="submission" date="2017-03" db="EMBL/GenBank/DDBJ databases">
        <title>Paenibacillus larvae genome sequencing.</title>
        <authorList>
            <person name="Dingman D.W."/>
        </authorList>
    </citation>
    <scope>NUCLEOTIDE SEQUENCE [LARGE SCALE GENOMIC DNA]</scope>
    <source>
        <strain evidence="3 4">SAG 10367</strain>
    </source>
</reference>
<dbReference type="Proteomes" id="UP000192727">
    <property type="component" value="Chromosome"/>
</dbReference>
<dbReference type="AlphaFoldDB" id="A0A1V0UX91"/>
<feature type="chain" id="PRO_5011902585" evidence="1">
    <location>
        <begin position="26"/>
        <end position="163"/>
    </location>
</feature>
<gene>
    <name evidence="2" type="ORF">B7C51_19540</name>
    <name evidence="3" type="ORF">B7C51_20585</name>
</gene>
<name>A0A1V0UX91_9BACL</name>
<feature type="signal peptide" evidence="1">
    <location>
        <begin position="1"/>
        <end position="25"/>
    </location>
</feature>
<evidence type="ECO:0000313" key="4">
    <source>
        <dbReference type="Proteomes" id="UP000192727"/>
    </source>
</evidence>
<sequence>MKKVVASVAMAGMLLGGGATGMVHASTPDQAQEMAAAQSVVGPQLIVEDDFASEISSVFQKLTHGTSIDLFELALRNGGTVLSKDIKLEVGKSYRVTLKNVRGDVLLDVNQGHGRHDLRYWADYGNLGKDISHVFVAKSDTAFFGIKGLPDASMKGFILEKID</sequence>
<dbReference type="EMBL" id="CP020557">
    <property type="protein sequence ID" value="ARF69545.1"/>
    <property type="molecule type" value="Genomic_DNA"/>
</dbReference>
<protein>
    <submittedName>
        <fullName evidence="3">Uncharacterized protein</fullName>
    </submittedName>
</protein>
<organism evidence="3 4">
    <name type="scientific">Paenibacillus larvae subsp. pulvifaciens</name>
    <dbReference type="NCBI Taxonomy" id="1477"/>
    <lineage>
        <taxon>Bacteria</taxon>
        <taxon>Bacillati</taxon>
        <taxon>Bacillota</taxon>
        <taxon>Bacilli</taxon>
        <taxon>Bacillales</taxon>
        <taxon>Paenibacillaceae</taxon>
        <taxon>Paenibacillus</taxon>
    </lineage>
</organism>